<accession>A0A3N1M9L0</accession>
<reference evidence="4 5" key="1">
    <citation type="submission" date="2018-11" db="EMBL/GenBank/DDBJ databases">
        <title>Genomic Encyclopedia of Type Strains, Phase IV (KMG-IV): sequencing the most valuable type-strain genomes for metagenomic binning, comparative biology and taxonomic classification.</title>
        <authorList>
            <person name="Goeker M."/>
        </authorList>
    </citation>
    <scope>NUCLEOTIDE SEQUENCE [LARGE SCALE GENOMIC DNA]</scope>
    <source>
        <strain evidence="4 5">DSM 5900</strain>
    </source>
</reference>
<evidence type="ECO:0000313" key="4">
    <source>
        <dbReference type="EMBL" id="ROP99479.1"/>
    </source>
</evidence>
<sequence>MVDSTRGGIQVGVDIGGTFTDVVCRSSDGKVRFVKLPTTRKDESQAVLQSVALMASEWGIAAGDITRFAHGTTVATNAVLERKGARIGLITTDGFRDVLEVGRQMRHQMYGVVLDGETPVFLAPGARRKQVRERVAADGTVLLPLDEDDVRRAAAELAADGVEAIAICFLFSFRNPAHEARAAEIVREAHPTLKVAVSHEVDPAFREYERTVVTAFDAYVKPVIDRYLARLETGLESAGVPAPLQVMQSRGGLMVSSVARQRPVRLFLSGPAAGVIGARMAGEAAGIEDLITVDIGGTSCDIALIDKGRALVRSEGVIDGYPVRVAMVDVNSIGSGGGSIAWIDRGGGLRVGPQSAGSEPGPACYGRGGEKPTVTDASVVLGYVNPEYFAGGAMTLRPDLAEKAIRDHIAGPLGMTLEQAALGIHRVLNAQMAEGIRLVSIRQGLDPRRFALMPLGGGGAVHATALARDLSITRVLVPRHPGILSASGLLAAPVEHEMATAFGHSVADSSLADIRTVLDGLDAACRDLMAREQLNGDPVTIRYAADVCYVGQSYTLEVPLRMDESAPLDRLYDDFLVDHDRVYGHATRIPARIVNLRAVHQAGGGGGLEGAMEWQPGSPEKGTRRLLVAEMTGPVEAKVYDRAAMAPGFTFAGPAIVEQPDTTTLVEPGWHGMIDAGGSMILTFQDA</sequence>
<dbReference type="EMBL" id="RJKX01000013">
    <property type="protein sequence ID" value="ROP99479.1"/>
    <property type="molecule type" value="Genomic_DNA"/>
</dbReference>
<dbReference type="AlphaFoldDB" id="A0A3N1M9L0"/>
<dbReference type="InterPro" id="IPR002821">
    <property type="entry name" value="Hydantoinase_A"/>
</dbReference>
<evidence type="ECO:0000259" key="3">
    <source>
        <dbReference type="Pfam" id="PF19278"/>
    </source>
</evidence>
<protein>
    <submittedName>
        <fullName evidence="4">N-methylhydantoinase A</fullName>
    </submittedName>
</protein>
<dbReference type="PANTHER" id="PTHR11365:SF23">
    <property type="entry name" value="HYPOTHETICAL 5-OXOPROLINASE (EUROFUNG)-RELATED"/>
    <property type="match status" value="1"/>
</dbReference>
<dbReference type="GO" id="GO:0017168">
    <property type="term" value="F:5-oxoprolinase (ATP-hydrolyzing) activity"/>
    <property type="evidence" value="ECO:0007669"/>
    <property type="project" value="TreeGrafter"/>
</dbReference>
<evidence type="ECO:0000259" key="1">
    <source>
        <dbReference type="Pfam" id="PF01968"/>
    </source>
</evidence>
<dbReference type="InterPro" id="IPR049517">
    <property type="entry name" value="ACX-like_C"/>
</dbReference>
<evidence type="ECO:0000313" key="5">
    <source>
        <dbReference type="Proteomes" id="UP000278222"/>
    </source>
</evidence>
<dbReference type="Pfam" id="PF05378">
    <property type="entry name" value="Hydant_A_N"/>
    <property type="match status" value="1"/>
</dbReference>
<keyword evidence="5" id="KW-1185">Reference proteome</keyword>
<feature type="domain" description="Hydantoinase A/oxoprolinase" evidence="1">
    <location>
        <begin position="210"/>
        <end position="497"/>
    </location>
</feature>
<dbReference type="InterPro" id="IPR043129">
    <property type="entry name" value="ATPase_NBD"/>
</dbReference>
<evidence type="ECO:0000259" key="2">
    <source>
        <dbReference type="Pfam" id="PF05378"/>
    </source>
</evidence>
<dbReference type="RefSeq" id="WP_123688867.1">
    <property type="nucleotide sequence ID" value="NZ_AP019700.1"/>
</dbReference>
<dbReference type="Proteomes" id="UP000278222">
    <property type="component" value="Unassembled WGS sequence"/>
</dbReference>
<dbReference type="Pfam" id="PF01968">
    <property type="entry name" value="Hydantoinase_A"/>
    <property type="match status" value="1"/>
</dbReference>
<dbReference type="GO" id="GO:0006749">
    <property type="term" value="P:glutathione metabolic process"/>
    <property type="evidence" value="ECO:0007669"/>
    <property type="project" value="TreeGrafter"/>
</dbReference>
<gene>
    <name evidence="4" type="ORF">EDC65_1258</name>
</gene>
<dbReference type="Pfam" id="PF19278">
    <property type="entry name" value="Hydant_A_C"/>
    <property type="match status" value="1"/>
</dbReference>
<feature type="domain" description="Hydantoinase/oxoprolinase N-terminal" evidence="2">
    <location>
        <begin position="11"/>
        <end position="188"/>
    </location>
</feature>
<comment type="caution">
    <text evidence="4">The sequence shown here is derived from an EMBL/GenBank/DDBJ whole genome shotgun (WGS) entry which is preliminary data.</text>
</comment>
<feature type="domain" description="Acetophenone carboxylase-like C-terminal" evidence="3">
    <location>
        <begin position="618"/>
        <end position="676"/>
    </location>
</feature>
<dbReference type="GO" id="GO:0005829">
    <property type="term" value="C:cytosol"/>
    <property type="evidence" value="ECO:0007669"/>
    <property type="project" value="TreeGrafter"/>
</dbReference>
<dbReference type="OrthoDB" id="7314499at2"/>
<name>A0A3N1M9L0_9PROT</name>
<dbReference type="SUPFAM" id="SSF53067">
    <property type="entry name" value="Actin-like ATPase domain"/>
    <property type="match status" value="1"/>
</dbReference>
<dbReference type="InterPro" id="IPR008040">
    <property type="entry name" value="Hydant_A_N"/>
</dbReference>
<dbReference type="PANTHER" id="PTHR11365">
    <property type="entry name" value="5-OXOPROLINASE RELATED"/>
    <property type="match status" value="1"/>
</dbReference>
<organism evidence="4 5">
    <name type="scientific">Stella humosa</name>
    <dbReference type="NCBI Taxonomy" id="94"/>
    <lineage>
        <taxon>Bacteria</taxon>
        <taxon>Pseudomonadati</taxon>
        <taxon>Pseudomonadota</taxon>
        <taxon>Alphaproteobacteria</taxon>
        <taxon>Rhodospirillales</taxon>
        <taxon>Stellaceae</taxon>
        <taxon>Stella</taxon>
    </lineage>
</organism>
<proteinExistence type="predicted"/>
<dbReference type="InterPro" id="IPR045079">
    <property type="entry name" value="Oxoprolinase-like"/>
</dbReference>